<name>A0A182IJJ9_ANOAO</name>
<feature type="compositionally biased region" description="Gly residues" evidence="6">
    <location>
        <begin position="399"/>
        <end position="431"/>
    </location>
</feature>
<dbReference type="AlphaFoldDB" id="A0A182IJJ9"/>
<dbReference type="Pfam" id="PF08783">
    <property type="entry name" value="DWNN"/>
    <property type="match status" value="1"/>
</dbReference>
<dbReference type="Gene3D" id="3.30.40.10">
    <property type="entry name" value="Zinc/RING finger domain, C3HC4 (zinc finger)"/>
    <property type="match status" value="1"/>
</dbReference>
<dbReference type="GO" id="GO:0006397">
    <property type="term" value="P:mRNA processing"/>
    <property type="evidence" value="ECO:0007669"/>
    <property type="project" value="InterPro"/>
</dbReference>
<organism evidence="7">
    <name type="scientific">Anopheles atroparvus</name>
    <name type="common">European mosquito</name>
    <dbReference type="NCBI Taxonomy" id="41427"/>
    <lineage>
        <taxon>Eukaryota</taxon>
        <taxon>Metazoa</taxon>
        <taxon>Ecdysozoa</taxon>
        <taxon>Arthropoda</taxon>
        <taxon>Hexapoda</taxon>
        <taxon>Insecta</taxon>
        <taxon>Pterygota</taxon>
        <taxon>Neoptera</taxon>
        <taxon>Endopterygota</taxon>
        <taxon>Diptera</taxon>
        <taxon>Nematocera</taxon>
        <taxon>Culicoidea</taxon>
        <taxon>Culicidae</taxon>
        <taxon>Anophelinae</taxon>
        <taxon>Anopheles</taxon>
    </lineage>
</organism>
<comment type="subcellular location">
    <subcellularLocation>
        <location evidence="1">Nucleus</location>
    </subcellularLocation>
</comment>
<dbReference type="InterPro" id="IPR033489">
    <property type="entry name" value="RBBP6"/>
</dbReference>
<accession>A0A182IJJ9</accession>
<evidence type="ECO:0000256" key="1">
    <source>
        <dbReference type="ARBA" id="ARBA00004123"/>
    </source>
</evidence>
<dbReference type="PROSITE" id="PS50089">
    <property type="entry name" value="ZF_RING_2"/>
    <property type="match status" value="1"/>
</dbReference>
<dbReference type="SMART" id="SM00184">
    <property type="entry name" value="RING"/>
    <property type="match status" value="1"/>
</dbReference>
<dbReference type="PANTHER" id="PTHR15439:SF0">
    <property type="entry name" value="CELL DIVISION CYCLE AND APOPTOSIS REGULATOR PROTEIN 1-RELATED"/>
    <property type="match status" value="1"/>
</dbReference>
<evidence type="ECO:0000256" key="5">
    <source>
        <dbReference type="ARBA" id="ARBA00023242"/>
    </source>
</evidence>
<dbReference type="Gene3D" id="3.10.20.90">
    <property type="entry name" value="Phosphatidylinositol 3-kinase Catalytic Subunit, Chain A, domain 1"/>
    <property type="match status" value="1"/>
</dbReference>
<feature type="region of interest" description="Disordered" evidence="6">
    <location>
        <begin position="244"/>
        <end position="279"/>
    </location>
</feature>
<dbReference type="SMART" id="SM01180">
    <property type="entry name" value="DWNN"/>
    <property type="match status" value="1"/>
</dbReference>
<dbReference type="PANTHER" id="PTHR15439">
    <property type="entry name" value="RETINOBLASTOMA-BINDING PROTEIN 6"/>
    <property type="match status" value="1"/>
</dbReference>
<feature type="region of interest" description="Disordered" evidence="6">
    <location>
        <begin position="399"/>
        <end position="438"/>
    </location>
</feature>
<dbReference type="SUPFAM" id="SSF57850">
    <property type="entry name" value="RING/U-box"/>
    <property type="match status" value="1"/>
</dbReference>
<dbReference type="VEuPathDB" id="VectorBase:AATE000367"/>
<dbReference type="GO" id="GO:0008270">
    <property type="term" value="F:zinc ion binding"/>
    <property type="evidence" value="ECO:0007669"/>
    <property type="project" value="UniProtKB-KW"/>
</dbReference>
<dbReference type="GO" id="GO:0006511">
    <property type="term" value="P:ubiquitin-dependent protein catabolic process"/>
    <property type="evidence" value="ECO:0007669"/>
    <property type="project" value="TreeGrafter"/>
</dbReference>
<dbReference type="PROSITE" id="PS51282">
    <property type="entry name" value="DWNN"/>
    <property type="match status" value="1"/>
</dbReference>
<evidence type="ECO:0000256" key="2">
    <source>
        <dbReference type="ARBA" id="ARBA00022723"/>
    </source>
</evidence>
<dbReference type="InterPro" id="IPR013083">
    <property type="entry name" value="Znf_RING/FYVE/PHD"/>
</dbReference>
<feature type="compositionally biased region" description="Gly residues" evidence="6">
    <location>
        <begin position="533"/>
        <end position="547"/>
    </location>
</feature>
<evidence type="ECO:0000256" key="4">
    <source>
        <dbReference type="ARBA" id="ARBA00022833"/>
    </source>
</evidence>
<proteinExistence type="predicted"/>
<dbReference type="EnsemblMetazoa" id="AATE000367-RA">
    <property type="protein sequence ID" value="AATE000367-PA.1"/>
    <property type="gene ID" value="AATE000367"/>
</dbReference>
<dbReference type="Pfam" id="PF13923">
    <property type="entry name" value="zf-C3HC4_2"/>
    <property type="match status" value="1"/>
</dbReference>
<protein>
    <submittedName>
        <fullName evidence="7">Uncharacterized protein</fullName>
    </submittedName>
</protein>
<dbReference type="FunFam" id="3.10.20.90:FF:000070">
    <property type="entry name" value="E3 ubiquitin-protein ligase RBBP6 isoform X2"/>
    <property type="match status" value="1"/>
</dbReference>
<dbReference type="CDD" id="cd16620">
    <property type="entry name" value="vRING-HC-C4C4_RBBP6"/>
    <property type="match status" value="1"/>
</dbReference>
<feature type="region of interest" description="Disordered" evidence="6">
    <location>
        <begin position="533"/>
        <end position="565"/>
    </location>
</feature>
<dbReference type="GO" id="GO:0016567">
    <property type="term" value="P:protein ubiquitination"/>
    <property type="evidence" value="ECO:0007669"/>
    <property type="project" value="InterPro"/>
</dbReference>
<reference evidence="7" key="1">
    <citation type="submission" date="2022-08" db="UniProtKB">
        <authorList>
            <consortium name="EnsemblMetazoa"/>
        </authorList>
    </citation>
    <scope>IDENTIFICATION</scope>
    <source>
        <strain evidence="7">EBRO</strain>
    </source>
</reference>
<keyword evidence="5" id="KW-0539">Nucleus</keyword>
<keyword evidence="3" id="KW-0863">Zinc-finger</keyword>
<keyword evidence="4" id="KW-0862">Zinc</keyword>
<sequence>MSVHYKFKSTLDFDTITFDGLHISVADLKKSIIQQKRLGKTVDFDLQITNAQTKEEYNDDTMLIPKNTSLTIARVPVKAQGKKNWEKPVAAEPTMQMSVTRSKHDAANSQSNVDLSMMNGSEEDKIREMMFQSTADYDPTKDKDAEKNPAMQPVQMPPEEKQVIPEDLICSICKDLFTDAVMIPCCGSSFCDECVRTALLESEDNECPDCKEKGSSPGSLIPNRFLRNSVNAFRNETGYIKSVQKVGKKQVKPEETPTADSTTNSGMTVGSGTVSSTAIGPISTTTELVESSTFEDEGARDPDSNVQQQLFDEISQQGDLASPIVEDKEPMVAPGAAGLFENESDYEDNITVTVPPAHLQSRGAFRGHYNGGRPGMRHGGKPHGLDTPPNERQLLINQGYGGGGGGGGGGGVGGGGGGGGIGGNGSNGGRGNEPLDREEDHRRMMTMEEKEGDNYGSMGANDRGRDYDGRSPEYLHGAGGRGLIPIAHNHPQQHVQQIGTAMGHPGAGGGVYMGPGNVYPAHGHGGHPHYGGGVGGGYGMQQGGGGYTPQQRPYDHHGGMYPGERPPRMMYPHQRGGYAPHLPHMRPRHMGPGPMAGYPGIHQTIGSG</sequence>
<dbReference type="GO" id="GO:0061630">
    <property type="term" value="F:ubiquitin protein ligase activity"/>
    <property type="evidence" value="ECO:0007669"/>
    <property type="project" value="InterPro"/>
</dbReference>
<evidence type="ECO:0000256" key="6">
    <source>
        <dbReference type="SAM" id="MobiDB-lite"/>
    </source>
</evidence>
<dbReference type="InterPro" id="IPR014891">
    <property type="entry name" value="DWNN_domain"/>
</dbReference>
<dbReference type="GO" id="GO:0005634">
    <property type="term" value="C:nucleus"/>
    <property type="evidence" value="ECO:0007669"/>
    <property type="project" value="UniProtKB-SubCell"/>
</dbReference>
<feature type="compositionally biased region" description="Low complexity" evidence="6">
    <location>
        <begin position="261"/>
        <end position="277"/>
    </location>
</feature>
<evidence type="ECO:0000256" key="3">
    <source>
        <dbReference type="ARBA" id="ARBA00022771"/>
    </source>
</evidence>
<keyword evidence="2" id="KW-0479">Metal-binding</keyword>
<dbReference type="STRING" id="41427.A0A182IJJ9"/>
<dbReference type="InterPro" id="IPR001841">
    <property type="entry name" value="Znf_RING"/>
</dbReference>
<evidence type="ECO:0000313" key="7">
    <source>
        <dbReference type="EnsemblMetazoa" id="AATE000367-PA.1"/>
    </source>
</evidence>